<dbReference type="RefSeq" id="WP_069109118.1">
    <property type="nucleotide sequence ID" value="NZ_FNUC01000004.1"/>
</dbReference>
<dbReference type="Pfam" id="PF08327">
    <property type="entry name" value="AHSA1"/>
    <property type="match status" value="1"/>
</dbReference>
<dbReference type="STRING" id="561176.SAMN04488561_5064"/>
<evidence type="ECO:0000256" key="1">
    <source>
        <dbReference type="ARBA" id="ARBA00006817"/>
    </source>
</evidence>
<accession>A0A1H5PRY2</accession>
<keyword evidence="4" id="KW-1185">Reference proteome</keyword>
<proteinExistence type="inferred from homology"/>
<dbReference type="SUPFAM" id="SSF55961">
    <property type="entry name" value="Bet v1-like"/>
    <property type="match status" value="1"/>
</dbReference>
<name>A0A1H5PRY2_9ACTN</name>
<organism evidence="3 4">
    <name type="scientific">Jiangella alba</name>
    <dbReference type="NCBI Taxonomy" id="561176"/>
    <lineage>
        <taxon>Bacteria</taxon>
        <taxon>Bacillati</taxon>
        <taxon>Actinomycetota</taxon>
        <taxon>Actinomycetes</taxon>
        <taxon>Jiangellales</taxon>
        <taxon>Jiangellaceae</taxon>
        <taxon>Jiangella</taxon>
    </lineage>
</organism>
<dbReference type="AlphaFoldDB" id="A0A1H5PRY2"/>
<protein>
    <submittedName>
        <fullName evidence="3">Uncharacterized conserved protein YndB, AHSA1/START domain</fullName>
    </submittedName>
</protein>
<dbReference type="InterPro" id="IPR023393">
    <property type="entry name" value="START-like_dom_sf"/>
</dbReference>
<reference evidence="4" key="1">
    <citation type="submission" date="2016-10" db="EMBL/GenBank/DDBJ databases">
        <authorList>
            <person name="Varghese N."/>
            <person name="Submissions S."/>
        </authorList>
    </citation>
    <scope>NUCLEOTIDE SEQUENCE [LARGE SCALE GENOMIC DNA]</scope>
    <source>
        <strain evidence="4">DSM 45237</strain>
    </source>
</reference>
<gene>
    <name evidence="3" type="ORF">SAMN04488561_5064</name>
</gene>
<comment type="similarity">
    <text evidence="1">Belongs to the AHA1 family.</text>
</comment>
<feature type="domain" description="Activator of Hsp90 ATPase homologue 1/2-like C-terminal" evidence="2">
    <location>
        <begin position="12"/>
        <end position="141"/>
    </location>
</feature>
<dbReference type="EMBL" id="FNUC01000004">
    <property type="protein sequence ID" value="SEF15747.1"/>
    <property type="molecule type" value="Genomic_DNA"/>
</dbReference>
<dbReference type="Gene3D" id="3.30.530.20">
    <property type="match status" value="1"/>
</dbReference>
<evidence type="ECO:0000313" key="4">
    <source>
        <dbReference type="Proteomes" id="UP000181980"/>
    </source>
</evidence>
<evidence type="ECO:0000313" key="3">
    <source>
        <dbReference type="EMBL" id="SEF15747.1"/>
    </source>
</evidence>
<sequence>MSGEVIREVDIAAPVERVWELVTRPEHVRVWWAFDGATIDLRPGGAIVHHWNEHGTYRGIIEKVEPPYRLTYWYATAPDAAPVPGRQTHVAVELWATAEGGTTVRVTESGFGDLTLTDDERDSHIVATENGWGGGLETLSDLARKQEV</sequence>
<dbReference type="Proteomes" id="UP000181980">
    <property type="component" value="Unassembled WGS sequence"/>
</dbReference>
<evidence type="ECO:0000259" key="2">
    <source>
        <dbReference type="Pfam" id="PF08327"/>
    </source>
</evidence>
<dbReference type="InterPro" id="IPR013538">
    <property type="entry name" value="ASHA1/2-like_C"/>
</dbReference>